<name>A0A255ZTA3_9FLAO</name>
<sequence>MGGISRFTLQGASPKNVSTARCWGFRWSPLQLGFQALFGATAFRFNRGRGKRYRRVVLSFAKNF</sequence>
<reference evidence="1 2" key="1">
    <citation type="submission" date="2017-07" db="EMBL/GenBank/DDBJ databases">
        <title>Flavobacterium cyanobacteriorum sp. nov., isolated from cyanobacterial aggregates in a eutrophic lake.</title>
        <authorList>
            <person name="Cai H."/>
        </authorList>
    </citation>
    <scope>NUCLEOTIDE SEQUENCE [LARGE SCALE GENOMIC DNA]</scope>
    <source>
        <strain evidence="1 2">TH167</strain>
    </source>
</reference>
<gene>
    <name evidence="1" type="ORF">CHX27_07225</name>
</gene>
<evidence type="ECO:0000313" key="1">
    <source>
        <dbReference type="EMBL" id="OYQ44797.1"/>
    </source>
</evidence>
<accession>A0A255ZTA3</accession>
<comment type="caution">
    <text evidence="1">The sequence shown here is derived from an EMBL/GenBank/DDBJ whole genome shotgun (WGS) entry which is preliminary data.</text>
</comment>
<protein>
    <submittedName>
        <fullName evidence="1">Uncharacterized protein</fullName>
    </submittedName>
</protein>
<keyword evidence="2" id="KW-1185">Reference proteome</keyword>
<dbReference type="EMBL" id="NOXX01000189">
    <property type="protein sequence ID" value="OYQ44797.1"/>
    <property type="molecule type" value="Genomic_DNA"/>
</dbReference>
<organism evidence="1 2">
    <name type="scientific">Flavobacterium aurantiibacter</name>
    <dbReference type="NCBI Taxonomy" id="2023067"/>
    <lineage>
        <taxon>Bacteria</taxon>
        <taxon>Pseudomonadati</taxon>
        <taxon>Bacteroidota</taxon>
        <taxon>Flavobacteriia</taxon>
        <taxon>Flavobacteriales</taxon>
        <taxon>Flavobacteriaceae</taxon>
        <taxon>Flavobacterium</taxon>
    </lineage>
</organism>
<evidence type="ECO:0000313" key="2">
    <source>
        <dbReference type="Proteomes" id="UP000216035"/>
    </source>
</evidence>
<dbReference type="AlphaFoldDB" id="A0A255ZTA3"/>
<proteinExistence type="predicted"/>
<dbReference type="Proteomes" id="UP000216035">
    <property type="component" value="Unassembled WGS sequence"/>
</dbReference>